<comment type="caution">
    <text evidence="1">The sequence shown here is derived from an EMBL/GenBank/DDBJ whole genome shotgun (WGS) entry which is preliminary data.</text>
</comment>
<gene>
    <name evidence="1" type="ORF">EV675_2087</name>
</gene>
<dbReference type="AlphaFoldDB" id="A0A4Q7NLV3"/>
<protein>
    <submittedName>
        <fullName evidence="1">Uncharacterized protein</fullName>
    </submittedName>
</protein>
<dbReference type="RefSeq" id="WP_130357179.1">
    <property type="nucleotide sequence ID" value="NZ_SGXC01000001.1"/>
</dbReference>
<accession>A0A4Q7NLV3</accession>
<name>A0A4Q7NLV3_9BURK</name>
<dbReference type="Proteomes" id="UP000292445">
    <property type="component" value="Unassembled WGS sequence"/>
</dbReference>
<proteinExistence type="predicted"/>
<dbReference type="OrthoDB" id="10000204at2"/>
<organism evidence="1 2">
    <name type="scientific">Pigmentiphaga kullae</name>
    <dbReference type="NCBI Taxonomy" id="151784"/>
    <lineage>
        <taxon>Bacteria</taxon>
        <taxon>Pseudomonadati</taxon>
        <taxon>Pseudomonadota</taxon>
        <taxon>Betaproteobacteria</taxon>
        <taxon>Burkholderiales</taxon>
        <taxon>Alcaligenaceae</taxon>
        <taxon>Pigmentiphaga</taxon>
    </lineage>
</organism>
<sequence>MSEISDVVLVALITAVGTLAAGIVSQLLSARAASKQVTQQQEREEASWRRTEAKEKEDRQAALVQEFWGYILQSQTRMLNQRDEGRRWPQTPAEELPSTVAAQAYAVALLGIPSVRTLAKGYYRATAECETLAASSDIEQIGRALNAWRAYFDALEKAIIELMDRD</sequence>
<dbReference type="EMBL" id="SGXC01000001">
    <property type="protein sequence ID" value="RZS86053.1"/>
    <property type="molecule type" value="Genomic_DNA"/>
</dbReference>
<keyword evidence="2" id="KW-1185">Reference proteome</keyword>
<evidence type="ECO:0000313" key="2">
    <source>
        <dbReference type="Proteomes" id="UP000292445"/>
    </source>
</evidence>
<evidence type="ECO:0000313" key="1">
    <source>
        <dbReference type="EMBL" id="RZS86053.1"/>
    </source>
</evidence>
<reference evidence="1 2" key="1">
    <citation type="submission" date="2019-02" db="EMBL/GenBank/DDBJ databases">
        <title>Genomic Encyclopedia of Type Strains, Phase IV (KMG-IV): sequencing the most valuable type-strain genomes for metagenomic binning, comparative biology and taxonomic classification.</title>
        <authorList>
            <person name="Goeker M."/>
        </authorList>
    </citation>
    <scope>NUCLEOTIDE SEQUENCE [LARGE SCALE GENOMIC DNA]</scope>
    <source>
        <strain evidence="1 2">K24</strain>
    </source>
</reference>